<reference evidence="3" key="1">
    <citation type="submission" date="2020-11" db="EMBL/GenBank/DDBJ databases">
        <title>Sequencing the genomes of 1000 actinobacteria strains.</title>
        <authorList>
            <person name="Klenk H.-P."/>
        </authorList>
    </citation>
    <scope>NUCLEOTIDE SEQUENCE</scope>
    <source>
        <strain evidence="3">DSM 45356</strain>
    </source>
</reference>
<proteinExistence type="predicted"/>
<feature type="domain" description="TadE-like" evidence="2">
    <location>
        <begin position="16"/>
        <end position="58"/>
    </location>
</feature>
<evidence type="ECO:0000259" key="2">
    <source>
        <dbReference type="Pfam" id="PF07811"/>
    </source>
</evidence>
<accession>A0A8J7GM22</accession>
<comment type="caution">
    <text evidence="3">The sequence shown here is derived from an EMBL/GenBank/DDBJ whole genome shotgun (WGS) entry which is preliminary data.</text>
</comment>
<keyword evidence="1" id="KW-0472">Membrane</keyword>
<evidence type="ECO:0000256" key="1">
    <source>
        <dbReference type="SAM" id="Phobius"/>
    </source>
</evidence>
<dbReference type="Proteomes" id="UP000622552">
    <property type="component" value="Unassembled WGS sequence"/>
</dbReference>
<dbReference type="AlphaFoldDB" id="A0A8J7GM22"/>
<dbReference type="InterPro" id="IPR012495">
    <property type="entry name" value="TadE-like_dom"/>
</dbReference>
<dbReference type="EMBL" id="JADOUF010000001">
    <property type="protein sequence ID" value="MBG6139313.1"/>
    <property type="molecule type" value="Genomic_DNA"/>
</dbReference>
<keyword evidence="4" id="KW-1185">Reference proteome</keyword>
<dbReference type="Pfam" id="PF07811">
    <property type="entry name" value="TadE"/>
    <property type="match status" value="1"/>
</dbReference>
<organism evidence="3 4">
    <name type="scientific">Longispora fulva</name>
    <dbReference type="NCBI Taxonomy" id="619741"/>
    <lineage>
        <taxon>Bacteria</taxon>
        <taxon>Bacillati</taxon>
        <taxon>Actinomycetota</taxon>
        <taxon>Actinomycetes</taxon>
        <taxon>Micromonosporales</taxon>
        <taxon>Micromonosporaceae</taxon>
        <taxon>Longispora</taxon>
    </lineage>
</organism>
<dbReference type="RefSeq" id="WP_197005982.1">
    <property type="nucleotide sequence ID" value="NZ_BONS01000012.1"/>
</dbReference>
<dbReference type="NCBIfam" id="NF041390">
    <property type="entry name" value="TadE_Rv3655c"/>
    <property type="match status" value="1"/>
</dbReference>
<keyword evidence="1" id="KW-1133">Transmembrane helix</keyword>
<name>A0A8J7GM22_9ACTN</name>
<evidence type="ECO:0000313" key="3">
    <source>
        <dbReference type="EMBL" id="MBG6139313.1"/>
    </source>
</evidence>
<keyword evidence="1" id="KW-0812">Transmembrane</keyword>
<evidence type="ECO:0000313" key="4">
    <source>
        <dbReference type="Proteomes" id="UP000622552"/>
    </source>
</evidence>
<dbReference type="InterPro" id="IPR049790">
    <property type="entry name" value="Rv3655c/TadE"/>
</dbReference>
<protein>
    <submittedName>
        <fullName evidence="3">Flp pilus assembly protein TadG</fullName>
    </submittedName>
</protein>
<sequence length="122" mass="12474">MRWLARGRSRLAGDRGSATVELAACLPVVVLLLLGGLTAVLAVLGQVRCVDAAREAARAQARGSGGVEAGRRAAPGASITVTRSAESVRARVVLVVRPLGRRLPGVTVSAEAVAALEPGETR</sequence>
<gene>
    <name evidence="3" type="ORF">IW245_005507</name>
</gene>
<feature type="transmembrane region" description="Helical" evidence="1">
    <location>
        <begin position="20"/>
        <end position="44"/>
    </location>
</feature>